<evidence type="ECO:0000313" key="2">
    <source>
        <dbReference type="EMBL" id="KAG4422393.1"/>
    </source>
</evidence>
<feature type="compositionally biased region" description="Polar residues" evidence="1">
    <location>
        <begin position="28"/>
        <end position="41"/>
    </location>
</feature>
<proteinExistence type="predicted"/>
<name>A0A8H8BSV8_9HELO</name>
<feature type="compositionally biased region" description="Polar residues" evidence="1">
    <location>
        <begin position="73"/>
        <end position="82"/>
    </location>
</feature>
<feature type="compositionally biased region" description="Polar residues" evidence="1">
    <location>
        <begin position="9"/>
        <end position="19"/>
    </location>
</feature>
<feature type="compositionally biased region" description="Low complexity" evidence="1">
    <location>
        <begin position="112"/>
        <end position="148"/>
    </location>
</feature>
<protein>
    <submittedName>
        <fullName evidence="2">Uncharacterized protein</fullName>
    </submittedName>
</protein>
<gene>
    <name evidence="2" type="ORF">IFR04_004417</name>
</gene>
<feature type="compositionally biased region" description="Pro residues" evidence="1">
    <location>
        <begin position="58"/>
        <end position="72"/>
    </location>
</feature>
<dbReference type="EMBL" id="JAFJYH010000049">
    <property type="protein sequence ID" value="KAG4422393.1"/>
    <property type="molecule type" value="Genomic_DNA"/>
</dbReference>
<evidence type="ECO:0000256" key="1">
    <source>
        <dbReference type="SAM" id="MobiDB-lite"/>
    </source>
</evidence>
<feature type="compositionally biased region" description="Basic and acidic residues" evidence="1">
    <location>
        <begin position="183"/>
        <end position="194"/>
    </location>
</feature>
<sequence>MEHSAKLTFEQNMFFQASTAEDEERHSSSLQYEINMSSSYSKRSHEQPETTSTGPHDAPAPPPTPYPTPPPSSLSNTITVSDFEQPHRGPGYLPSKEHGPSTSNRSRRRRSPSTSTSTSTTHSSSAEFTSNATSDSSYTSNSSTSSSSPVRPVHRQSPRHKHKDRAAPQAQSATDQNEGYGETNRKHQGEDMSRRAKSTHLSPPTKSSGKTRSKKRNNESAKLVFVKTADLTKKTSSESKKGKAVHNNKVRSCMLDYVEGF</sequence>
<feature type="compositionally biased region" description="Basic residues" evidence="1">
    <location>
        <begin position="152"/>
        <end position="164"/>
    </location>
</feature>
<reference evidence="2" key="1">
    <citation type="submission" date="2021-02" db="EMBL/GenBank/DDBJ databases">
        <title>Genome sequence Cadophora malorum strain M34.</title>
        <authorList>
            <person name="Stefanovic E."/>
            <person name="Vu D."/>
            <person name="Scully C."/>
            <person name="Dijksterhuis J."/>
            <person name="Roader J."/>
            <person name="Houbraken J."/>
        </authorList>
    </citation>
    <scope>NUCLEOTIDE SEQUENCE</scope>
    <source>
        <strain evidence="2">M34</strain>
    </source>
</reference>
<dbReference type="Proteomes" id="UP000664132">
    <property type="component" value="Unassembled WGS sequence"/>
</dbReference>
<feature type="region of interest" description="Disordered" evidence="1">
    <location>
        <begin position="1"/>
        <end position="226"/>
    </location>
</feature>
<accession>A0A8H8BSV8</accession>
<evidence type="ECO:0000313" key="3">
    <source>
        <dbReference type="Proteomes" id="UP000664132"/>
    </source>
</evidence>
<comment type="caution">
    <text evidence="2">The sequence shown here is derived from an EMBL/GenBank/DDBJ whole genome shotgun (WGS) entry which is preliminary data.</text>
</comment>
<keyword evidence="3" id="KW-1185">Reference proteome</keyword>
<dbReference type="AlphaFoldDB" id="A0A8H8BSV8"/>
<organism evidence="2 3">
    <name type="scientific">Cadophora malorum</name>
    <dbReference type="NCBI Taxonomy" id="108018"/>
    <lineage>
        <taxon>Eukaryota</taxon>
        <taxon>Fungi</taxon>
        <taxon>Dikarya</taxon>
        <taxon>Ascomycota</taxon>
        <taxon>Pezizomycotina</taxon>
        <taxon>Leotiomycetes</taxon>
        <taxon>Helotiales</taxon>
        <taxon>Ploettnerulaceae</taxon>
        <taxon>Cadophora</taxon>
    </lineage>
</organism>